<evidence type="ECO:0000256" key="4">
    <source>
        <dbReference type="ARBA" id="ARBA00022679"/>
    </source>
</evidence>
<sequence length="319" mass="33770">MRGEAVALTASSCQTAGVSTVSASIATPGRLRTYASFVRFEHTLFSLPLLLAGIFSVPGPALEWRRWLLVGVAAVGARTAAMALNRLIDRRLDRLNPRTRGRELPAERMNLGEAWALLAGSSMAYLVACAALGAWFIRVSWIPLAVFVIYPYLKRLTPLCHLGVGAALALAPLAGYAAAHPDLARPGPSLWLAGFALAWVSGFDIIYATLDEVFDRTHGVHSMVAWLGRGPALRVSAVLHLLAFGCLVALAFALPAGGGTAGWWPLAATVLLGGAGTLLLLEQRWAENVNLAFFKVNVWVGFAVLALVLAARAATPGGL</sequence>
<comment type="cofactor">
    <cofactor evidence="1">
        <name>Mg(2+)</name>
        <dbReference type="ChEBI" id="CHEBI:18420"/>
    </cofactor>
</comment>
<evidence type="ECO:0000256" key="8">
    <source>
        <dbReference type="SAM" id="Phobius"/>
    </source>
</evidence>
<dbReference type="Proteomes" id="UP000320184">
    <property type="component" value="Unassembled WGS sequence"/>
</dbReference>
<organism evidence="9 10">
    <name type="scientific">Eiseniibacteriota bacterium</name>
    <dbReference type="NCBI Taxonomy" id="2212470"/>
    <lineage>
        <taxon>Bacteria</taxon>
        <taxon>Candidatus Eiseniibacteriota</taxon>
    </lineage>
</organism>
<dbReference type="GO" id="GO:0005886">
    <property type="term" value="C:plasma membrane"/>
    <property type="evidence" value="ECO:0007669"/>
    <property type="project" value="TreeGrafter"/>
</dbReference>
<dbReference type="GO" id="GO:0016765">
    <property type="term" value="F:transferase activity, transferring alkyl or aryl (other than methyl) groups"/>
    <property type="evidence" value="ECO:0007669"/>
    <property type="project" value="InterPro"/>
</dbReference>
<evidence type="ECO:0000256" key="3">
    <source>
        <dbReference type="ARBA" id="ARBA00005985"/>
    </source>
</evidence>
<comment type="subcellular location">
    <subcellularLocation>
        <location evidence="2">Membrane</location>
        <topology evidence="2">Multi-pass membrane protein</topology>
    </subcellularLocation>
</comment>
<dbReference type="InterPro" id="IPR039653">
    <property type="entry name" value="Prenyltransferase"/>
</dbReference>
<dbReference type="InterPro" id="IPR044878">
    <property type="entry name" value="UbiA_sf"/>
</dbReference>
<evidence type="ECO:0000256" key="6">
    <source>
        <dbReference type="ARBA" id="ARBA00022989"/>
    </source>
</evidence>
<dbReference type="AlphaFoldDB" id="A0A538SS29"/>
<dbReference type="FunFam" id="1.10.357.140:FF:000008">
    <property type="entry name" value="4-hydroxybenzoate octaprenyltransferase"/>
    <property type="match status" value="1"/>
</dbReference>
<dbReference type="CDD" id="cd13959">
    <property type="entry name" value="PT_UbiA_COQ2"/>
    <property type="match status" value="1"/>
</dbReference>
<keyword evidence="7 8" id="KW-0472">Membrane</keyword>
<dbReference type="InterPro" id="IPR000537">
    <property type="entry name" value="UbiA_prenyltransferase"/>
</dbReference>
<feature type="transmembrane region" description="Helical" evidence="8">
    <location>
        <begin position="160"/>
        <end position="178"/>
    </location>
</feature>
<keyword evidence="4 9" id="KW-0808">Transferase</keyword>
<feature type="transmembrane region" description="Helical" evidence="8">
    <location>
        <begin position="231"/>
        <end position="256"/>
    </location>
</feature>
<protein>
    <submittedName>
        <fullName evidence="9">4-hydroxybenzoate octaprenyltransferase</fullName>
    </submittedName>
</protein>
<evidence type="ECO:0000256" key="5">
    <source>
        <dbReference type="ARBA" id="ARBA00022692"/>
    </source>
</evidence>
<name>A0A538SS29_UNCEI</name>
<dbReference type="Pfam" id="PF01040">
    <property type="entry name" value="UbiA"/>
    <property type="match status" value="1"/>
</dbReference>
<evidence type="ECO:0000256" key="2">
    <source>
        <dbReference type="ARBA" id="ARBA00004141"/>
    </source>
</evidence>
<feature type="transmembrane region" description="Helical" evidence="8">
    <location>
        <begin position="262"/>
        <end position="281"/>
    </location>
</feature>
<dbReference type="PANTHER" id="PTHR11048">
    <property type="entry name" value="PRENYLTRANSFERASES"/>
    <property type="match status" value="1"/>
</dbReference>
<comment type="similarity">
    <text evidence="3">Belongs to the UbiA prenyltransferase family.</text>
</comment>
<dbReference type="InterPro" id="IPR006371">
    <property type="entry name" value="Polyprenyltransferase_UbiA-li"/>
</dbReference>
<feature type="transmembrane region" description="Helical" evidence="8">
    <location>
        <begin position="109"/>
        <end position="128"/>
    </location>
</feature>
<proteinExistence type="inferred from homology"/>
<dbReference type="Gene3D" id="1.20.120.1780">
    <property type="entry name" value="UbiA prenyltransferase"/>
    <property type="match status" value="1"/>
</dbReference>
<dbReference type="PANTHER" id="PTHR11048:SF28">
    <property type="entry name" value="4-HYDROXYBENZOATE POLYPRENYLTRANSFERASE, MITOCHONDRIAL"/>
    <property type="match status" value="1"/>
</dbReference>
<keyword evidence="5 8" id="KW-0812">Transmembrane</keyword>
<dbReference type="GO" id="GO:0006744">
    <property type="term" value="P:ubiquinone biosynthetic process"/>
    <property type="evidence" value="ECO:0007669"/>
    <property type="project" value="TreeGrafter"/>
</dbReference>
<evidence type="ECO:0000313" key="10">
    <source>
        <dbReference type="Proteomes" id="UP000320184"/>
    </source>
</evidence>
<gene>
    <name evidence="9" type="ORF">E6K73_00190</name>
</gene>
<feature type="transmembrane region" description="Helical" evidence="8">
    <location>
        <begin position="293"/>
        <end position="314"/>
    </location>
</feature>
<feature type="transmembrane region" description="Helical" evidence="8">
    <location>
        <begin position="190"/>
        <end position="210"/>
    </location>
</feature>
<comment type="caution">
    <text evidence="9">The sequence shown here is derived from an EMBL/GenBank/DDBJ whole genome shotgun (WGS) entry which is preliminary data.</text>
</comment>
<keyword evidence="6 8" id="KW-1133">Transmembrane helix</keyword>
<evidence type="ECO:0000256" key="7">
    <source>
        <dbReference type="ARBA" id="ARBA00023136"/>
    </source>
</evidence>
<evidence type="ECO:0000256" key="1">
    <source>
        <dbReference type="ARBA" id="ARBA00001946"/>
    </source>
</evidence>
<dbReference type="EMBL" id="VBOT01000002">
    <property type="protein sequence ID" value="TMQ54190.1"/>
    <property type="molecule type" value="Genomic_DNA"/>
</dbReference>
<reference evidence="9 10" key="1">
    <citation type="journal article" date="2019" name="Nat. Microbiol.">
        <title>Mediterranean grassland soil C-N compound turnover is dependent on rainfall and depth, and is mediated by genomically divergent microorganisms.</title>
        <authorList>
            <person name="Diamond S."/>
            <person name="Andeer P.F."/>
            <person name="Li Z."/>
            <person name="Crits-Christoph A."/>
            <person name="Burstein D."/>
            <person name="Anantharaman K."/>
            <person name="Lane K.R."/>
            <person name="Thomas B.C."/>
            <person name="Pan C."/>
            <person name="Northen T.R."/>
            <person name="Banfield J.F."/>
        </authorList>
    </citation>
    <scope>NUCLEOTIDE SEQUENCE [LARGE SCALE GENOMIC DNA]</scope>
    <source>
        <strain evidence="9">WS_3</strain>
    </source>
</reference>
<dbReference type="Gene3D" id="1.10.357.140">
    <property type="entry name" value="UbiA prenyltransferase"/>
    <property type="match status" value="1"/>
</dbReference>
<evidence type="ECO:0000313" key="9">
    <source>
        <dbReference type="EMBL" id="TMQ54190.1"/>
    </source>
</evidence>
<dbReference type="NCBIfam" id="TIGR01475">
    <property type="entry name" value="ubiA_other"/>
    <property type="match status" value="1"/>
</dbReference>
<accession>A0A538SS29</accession>